<reference evidence="2" key="1">
    <citation type="submission" date="2025-08" db="UniProtKB">
        <authorList>
            <consortium name="RefSeq"/>
        </authorList>
    </citation>
    <scope>IDENTIFICATION</scope>
</reference>
<sequence>MAPDPSAKKTDLREPGLALLLGTRKMWGRLWSLLFSFLTATAVPGPSLRRPSRELDATPRMTISYEELSGTRHFKGQAQNYSTLLLEEASARLLVGARGALFSLSARDIGDGAHKEIYWEASPEMQSKCHQKGKNNQTECFNHVRFLQRLNATHLYACGTHAFQPLCAAIDAETFTLPSSFEEGKEKCPYDPARGFTGLIIDGGLYTATRYEFRSIPDIRRSHHPHSLRTEEAPMHWLNDAEFVFSVLVRESKASAVGDDDKIYYFFMEREEGSSSFTQSRSNHRVARVARVCKGDLGGKKILQKKWTSFLKARLICHIPQYETLRGVCSLDADTSARTHFYAAFTLTTQWKTLEASAICRYDLAEVQAVFAGPYMEYQDGARRWGRYEGGVPEPRPGSCITDSLRSRGYNSSQDLPSLVLDFVKLHPLMARPVVPTRGRPLLLKRNVRYTHLTGTQVTTPAGPTYDLLFLGTADGWIHKAIVLGSGMHIIEETQVFRKPQPVENLVISLMQHSLYVGGSSEVIQLPLSSCSRYRSCYDCILARDPYCSWDPSTHACVAGTTIANRTALIQDIERGNRGCDSSRNTGPPPPLKTRSVLRGDDVLLPCDQPSNLARALWLLNGSKGLTDGQDGYRVGVDGLLVTDTQPKHSGNYGCYAEENGLRTLLASYHLMVRPATPAPAPQAPATHGAQLAPDMRLLYVLAIAALGGLCLILALSLLYVACLQGGSRGRQRKYSLGRAGRAGGSAVQLQTVSGQCPGEDDDGDDGEGTGGLEGSCLQIIPGEGTPAPPPPPPPPPPAELTNGLVALPSRLRRMNGNSYVLLRQSNNGVPAGPCSFAEELSRILEKRKHTQLVEQLDESSV</sequence>
<proteinExistence type="predicted"/>
<protein>
    <submittedName>
        <fullName evidence="2">Semaphorin-4G isoform X1</fullName>
    </submittedName>
</protein>
<evidence type="ECO:0000313" key="2">
    <source>
        <dbReference type="RefSeq" id="XP_073934597.1"/>
    </source>
</evidence>
<gene>
    <name evidence="2" type="primary">Sema4g</name>
</gene>
<dbReference type="Proteomes" id="UP001732720">
    <property type="component" value="Chromosome 7"/>
</dbReference>
<evidence type="ECO:0000313" key="1">
    <source>
        <dbReference type="Proteomes" id="UP001732720"/>
    </source>
</evidence>
<dbReference type="RefSeq" id="XP_073934597.1">
    <property type="nucleotide sequence ID" value="XM_074078496.1"/>
</dbReference>
<keyword evidence="1" id="KW-1185">Reference proteome</keyword>
<organism evidence="1 2">
    <name type="scientific">Castor canadensis</name>
    <name type="common">American beaver</name>
    <dbReference type="NCBI Taxonomy" id="51338"/>
    <lineage>
        <taxon>Eukaryota</taxon>
        <taxon>Metazoa</taxon>
        <taxon>Chordata</taxon>
        <taxon>Craniata</taxon>
        <taxon>Vertebrata</taxon>
        <taxon>Euteleostomi</taxon>
        <taxon>Mammalia</taxon>
        <taxon>Eutheria</taxon>
        <taxon>Euarchontoglires</taxon>
        <taxon>Glires</taxon>
        <taxon>Rodentia</taxon>
        <taxon>Castorimorpha</taxon>
        <taxon>Castoridae</taxon>
        <taxon>Castor</taxon>
    </lineage>
</organism>
<name>A0AC58MYV1_CASCN</name>
<accession>A0AC58MYV1</accession>